<proteinExistence type="predicted"/>
<dbReference type="Pfam" id="PF00528">
    <property type="entry name" value="BPD_transp_1"/>
    <property type="match status" value="1"/>
</dbReference>
<protein>
    <recommendedName>
        <fullName evidence="8">ABC transmembrane type-1 domain-containing protein</fullName>
    </recommendedName>
</protein>
<dbReference type="InterPro" id="IPR035906">
    <property type="entry name" value="MetI-like_sf"/>
</dbReference>
<evidence type="ECO:0000259" key="8">
    <source>
        <dbReference type="PROSITE" id="PS50928"/>
    </source>
</evidence>
<feature type="transmembrane region" description="Helical" evidence="7">
    <location>
        <begin position="98"/>
        <end position="121"/>
    </location>
</feature>
<keyword evidence="6 7" id="KW-0472">Membrane</keyword>
<evidence type="ECO:0000256" key="4">
    <source>
        <dbReference type="ARBA" id="ARBA00022692"/>
    </source>
</evidence>
<reference evidence="9" key="1">
    <citation type="journal article" date="2014" name="Front. Microbiol.">
        <title>High frequency of phylogenetically diverse reductive dehalogenase-homologous genes in deep subseafloor sedimentary metagenomes.</title>
        <authorList>
            <person name="Kawai M."/>
            <person name="Futagami T."/>
            <person name="Toyoda A."/>
            <person name="Takaki Y."/>
            <person name="Nishi S."/>
            <person name="Hori S."/>
            <person name="Arai W."/>
            <person name="Tsubouchi T."/>
            <person name="Morono Y."/>
            <person name="Uchiyama I."/>
            <person name="Ito T."/>
            <person name="Fujiyama A."/>
            <person name="Inagaki F."/>
            <person name="Takami H."/>
        </authorList>
    </citation>
    <scope>NUCLEOTIDE SEQUENCE</scope>
    <source>
        <strain evidence="9">Expedition CK06-06</strain>
    </source>
</reference>
<dbReference type="Gene3D" id="1.10.3720.10">
    <property type="entry name" value="MetI-like"/>
    <property type="match status" value="1"/>
</dbReference>
<sequence>MLIYTLKRLGLALLVIVSVSLVSFMLTRVSGDPAIALAGEGASSEEIEFVRVHYGFDRPLIIQYLDWAGRALHGDLGESPFLFLPVTEMLKARMGVTMTLGLCALSFAMILSIPLGVLASIRPNSWIDRIALTISVMGQAMPAFWFGLIMIIVFGVYLCWLPIFR</sequence>
<evidence type="ECO:0000256" key="2">
    <source>
        <dbReference type="ARBA" id="ARBA00022448"/>
    </source>
</evidence>
<dbReference type="AlphaFoldDB" id="X0W8G5"/>
<dbReference type="PANTHER" id="PTHR43163:SF6">
    <property type="entry name" value="DIPEPTIDE TRANSPORT SYSTEM PERMEASE PROTEIN DPPB-RELATED"/>
    <property type="match status" value="1"/>
</dbReference>
<comment type="subcellular location">
    <subcellularLocation>
        <location evidence="1">Cell membrane</location>
        <topology evidence="1">Multi-pass membrane protein</topology>
    </subcellularLocation>
</comment>
<evidence type="ECO:0000256" key="7">
    <source>
        <dbReference type="SAM" id="Phobius"/>
    </source>
</evidence>
<organism evidence="9">
    <name type="scientific">marine sediment metagenome</name>
    <dbReference type="NCBI Taxonomy" id="412755"/>
    <lineage>
        <taxon>unclassified sequences</taxon>
        <taxon>metagenomes</taxon>
        <taxon>ecological metagenomes</taxon>
    </lineage>
</organism>
<dbReference type="GO" id="GO:0055085">
    <property type="term" value="P:transmembrane transport"/>
    <property type="evidence" value="ECO:0007669"/>
    <property type="project" value="InterPro"/>
</dbReference>
<evidence type="ECO:0000256" key="3">
    <source>
        <dbReference type="ARBA" id="ARBA00022475"/>
    </source>
</evidence>
<dbReference type="EMBL" id="BARS01030973">
    <property type="protein sequence ID" value="GAG27254.1"/>
    <property type="molecule type" value="Genomic_DNA"/>
</dbReference>
<dbReference type="Pfam" id="PF19300">
    <property type="entry name" value="BPD_transp_1_N"/>
    <property type="match status" value="1"/>
</dbReference>
<evidence type="ECO:0000256" key="1">
    <source>
        <dbReference type="ARBA" id="ARBA00004651"/>
    </source>
</evidence>
<keyword evidence="4 7" id="KW-0812">Transmembrane</keyword>
<keyword evidence="5 7" id="KW-1133">Transmembrane helix</keyword>
<name>X0W8G5_9ZZZZ</name>
<evidence type="ECO:0000256" key="6">
    <source>
        <dbReference type="ARBA" id="ARBA00023136"/>
    </source>
</evidence>
<keyword evidence="2" id="KW-0813">Transport</keyword>
<comment type="caution">
    <text evidence="9">The sequence shown here is derived from an EMBL/GenBank/DDBJ whole genome shotgun (WGS) entry which is preliminary data.</text>
</comment>
<dbReference type="InterPro" id="IPR045621">
    <property type="entry name" value="BPD_transp_1_N"/>
</dbReference>
<feature type="non-terminal residue" evidence="9">
    <location>
        <position position="165"/>
    </location>
</feature>
<evidence type="ECO:0000313" key="9">
    <source>
        <dbReference type="EMBL" id="GAG27254.1"/>
    </source>
</evidence>
<dbReference type="GO" id="GO:0005886">
    <property type="term" value="C:plasma membrane"/>
    <property type="evidence" value="ECO:0007669"/>
    <property type="project" value="UniProtKB-SubCell"/>
</dbReference>
<feature type="transmembrane region" description="Helical" evidence="7">
    <location>
        <begin position="142"/>
        <end position="163"/>
    </location>
</feature>
<dbReference type="PANTHER" id="PTHR43163">
    <property type="entry name" value="DIPEPTIDE TRANSPORT SYSTEM PERMEASE PROTEIN DPPB-RELATED"/>
    <property type="match status" value="1"/>
</dbReference>
<accession>X0W8G5</accession>
<dbReference type="SUPFAM" id="SSF161098">
    <property type="entry name" value="MetI-like"/>
    <property type="match status" value="1"/>
</dbReference>
<keyword evidence="3" id="KW-1003">Cell membrane</keyword>
<evidence type="ECO:0000256" key="5">
    <source>
        <dbReference type="ARBA" id="ARBA00022989"/>
    </source>
</evidence>
<feature type="domain" description="ABC transmembrane type-1" evidence="8">
    <location>
        <begin position="94"/>
        <end position="165"/>
    </location>
</feature>
<gene>
    <name evidence="9" type="ORF">S01H1_48243</name>
</gene>
<dbReference type="InterPro" id="IPR000515">
    <property type="entry name" value="MetI-like"/>
</dbReference>
<dbReference type="PROSITE" id="PS50928">
    <property type="entry name" value="ABC_TM1"/>
    <property type="match status" value="1"/>
</dbReference>